<dbReference type="AlphaFoldDB" id="A0A2H3CKT4"/>
<sequence>MSSACRFLQAVYHPLLWKSFQALPDLVGSDSVLPAVAYEGIVTHQLIYQCRAIVADPALGGFVRSIFMTLINREASYSLPLLAQALRLMPKVQDIHLSGEPMQHSLQILCGSLEGVFLSSVRFLGCTFPCATKRMYLPDIIVGGKLFELITTELLEISELGMVKVICLPTLDHPVLNAICLIGEAL</sequence>
<dbReference type="EMBL" id="KZ293705">
    <property type="protein sequence ID" value="PBK83645.1"/>
    <property type="molecule type" value="Genomic_DNA"/>
</dbReference>
<accession>A0A2H3CKT4</accession>
<gene>
    <name evidence="1" type="ORF">ARMGADRAFT_1037808</name>
</gene>
<evidence type="ECO:0000313" key="2">
    <source>
        <dbReference type="Proteomes" id="UP000217790"/>
    </source>
</evidence>
<organism evidence="1 2">
    <name type="scientific">Armillaria gallica</name>
    <name type="common">Bulbous honey fungus</name>
    <name type="synonym">Armillaria bulbosa</name>
    <dbReference type="NCBI Taxonomy" id="47427"/>
    <lineage>
        <taxon>Eukaryota</taxon>
        <taxon>Fungi</taxon>
        <taxon>Dikarya</taxon>
        <taxon>Basidiomycota</taxon>
        <taxon>Agaricomycotina</taxon>
        <taxon>Agaricomycetes</taxon>
        <taxon>Agaricomycetidae</taxon>
        <taxon>Agaricales</taxon>
        <taxon>Marasmiineae</taxon>
        <taxon>Physalacriaceae</taxon>
        <taxon>Armillaria</taxon>
    </lineage>
</organism>
<name>A0A2H3CKT4_ARMGA</name>
<evidence type="ECO:0000313" key="1">
    <source>
        <dbReference type="EMBL" id="PBK83645.1"/>
    </source>
</evidence>
<dbReference type="Proteomes" id="UP000217790">
    <property type="component" value="Unassembled WGS sequence"/>
</dbReference>
<dbReference type="InParanoid" id="A0A2H3CKT4"/>
<reference evidence="2" key="1">
    <citation type="journal article" date="2017" name="Nat. Ecol. Evol.">
        <title>Genome expansion and lineage-specific genetic innovations in the forest pathogenic fungi Armillaria.</title>
        <authorList>
            <person name="Sipos G."/>
            <person name="Prasanna A.N."/>
            <person name="Walter M.C."/>
            <person name="O'Connor E."/>
            <person name="Balint B."/>
            <person name="Krizsan K."/>
            <person name="Kiss B."/>
            <person name="Hess J."/>
            <person name="Varga T."/>
            <person name="Slot J."/>
            <person name="Riley R."/>
            <person name="Boka B."/>
            <person name="Rigling D."/>
            <person name="Barry K."/>
            <person name="Lee J."/>
            <person name="Mihaltcheva S."/>
            <person name="LaButti K."/>
            <person name="Lipzen A."/>
            <person name="Waldron R."/>
            <person name="Moloney N.M."/>
            <person name="Sperisen C."/>
            <person name="Kredics L."/>
            <person name="Vagvoelgyi C."/>
            <person name="Patrignani A."/>
            <person name="Fitzpatrick D."/>
            <person name="Nagy I."/>
            <person name="Doyle S."/>
            <person name="Anderson J.B."/>
            <person name="Grigoriev I.V."/>
            <person name="Gueldener U."/>
            <person name="Muensterkoetter M."/>
            <person name="Nagy L.G."/>
        </authorList>
    </citation>
    <scope>NUCLEOTIDE SEQUENCE [LARGE SCALE GENOMIC DNA]</scope>
    <source>
        <strain evidence="2">Ar21-2</strain>
    </source>
</reference>
<protein>
    <submittedName>
        <fullName evidence="1">Uncharacterized protein</fullName>
    </submittedName>
</protein>
<proteinExistence type="predicted"/>
<keyword evidence="2" id="KW-1185">Reference proteome</keyword>